<dbReference type="SUPFAM" id="SSF88713">
    <property type="entry name" value="Glycoside hydrolase/deacetylase"/>
    <property type="match status" value="1"/>
</dbReference>
<evidence type="ECO:0000256" key="1">
    <source>
        <dbReference type="ARBA" id="ARBA00006821"/>
    </source>
</evidence>
<dbReference type="EMBL" id="JBDKWZ010000004">
    <property type="protein sequence ID" value="MEN7548080.1"/>
    <property type="molecule type" value="Genomic_DNA"/>
</dbReference>
<gene>
    <name evidence="4" type="ORF">AAG747_09170</name>
</gene>
<evidence type="ECO:0000313" key="4">
    <source>
        <dbReference type="EMBL" id="MEN7548080.1"/>
    </source>
</evidence>
<organism evidence="4 5">
    <name type="scientific">Rapidithrix thailandica</name>
    <dbReference type="NCBI Taxonomy" id="413964"/>
    <lineage>
        <taxon>Bacteria</taxon>
        <taxon>Pseudomonadati</taxon>
        <taxon>Bacteroidota</taxon>
        <taxon>Cytophagia</taxon>
        <taxon>Cytophagales</taxon>
        <taxon>Flammeovirgaceae</taxon>
        <taxon>Rapidithrix</taxon>
    </lineage>
</organism>
<dbReference type="PANTHER" id="PTHR36306:SF5">
    <property type="entry name" value="SLR1535 PROTEIN"/>
    <property type="match status" value="1"/>
</dbReference>
<name>A0AAW9RYJ5_9BACT</name>
<proteinExistence type="inferred from homology"/>
<keyword evidence="5" id="KW-1185">Reference proteome</keyword>
<dbReference type="AlphaFoldDB" id="A0AAW9RYJ5"/>
<dbReference type="Pfam" id="PF03065">
    <property type="entry name" value="Glyco_hydro_57"/>
    <property type="match status" value="1"/>
</dbReference>
<accession>A0AAW9RYJ5</accession>
<comment type="similarity">
    <text evidence="1">Belongs to the glycosyl hydrolase 57 family.</text>
</comment>
<dbReference type="Proteomes" id="UP001403385">
    <property type="component" value="Unassembled WGS sequence"/>
</dbReference>
<reference evidence="4 5" key="1">
    <citation type="submission" date="2024-04" db="EMBL/GenBank/DDBJ databases">
        <title>Novel genus in family Flammeovirgaceae.</title>
        <authorList>
            <person name="Nguyen T.H."/>
            <person name="Vuong T.Q."/>
            <person name="Le H."/>
            <person name="Kim S.-G."/>
        </authorList>
    </citation>
    <scope>NUCLEOTIDE SEQUENCE [LARGE SCALE GENOMIC DNA]</scope>
    <source>
        <strain evidence="4 5">JCM 23209</strain>
    </source>
</reference>
<evidence type="ECO:0000259" key="3">
    <source>
        <dbReference type="Pfam" id="PF03065"/>
    </source>
</evidence>
<keyword evidence="2" id="KW-0119">Carbohydrate metabolism</keyword>
<dbReference type="PANTHER" id="PTHR36306">
    <property type="entry name" value="ALPHA-AMYLASE-RELATED-RELATED"/>
    <property type="match status" value="1"/>
</dbReference>
<dbReference type="InterPro" id="IPR004300">
    <property type="entry name" value="Glyco_hydro_57_N"/>
</dbReference>
<evidence type="ECO:0000256" key="2">
    <source>
        <dbReference type="ARBA" id="ARBA00023277"/>
    </source>
</evidence>
<dbReference type="InterPro" id="IPR052046">
    <property type="entry name" value="GH57_Enzymes"/>
</dbReference>
<dbReference type="Gene3D" id="3.20.110.20">
    <property type="match status" value="1"/>
</dbReference>
<dbReference type="GO" id="GO:0005975">
    <property type="term" value="P:carbohydrate metabolic process"/>
    <property type="evidence" value="ECO:0007669"/>
    <property type="project" value="InterPro"/>
</dbReference>
<sequence length="388" mass="45621">MAHAFYAIGLNLHQPHGNLIDLINNQNWEAKQVALAYERIPRYVKQNWPESRIHVAFSGTLLMQLTDPGVRETFQHTMDFEWLLRQFHEANIECLGSGYTHPVFPLVPQVDWDTQLGRYLEMAKAALGRDWFPGFWPPEMGFCMEMIPYLKKFGYRYVVVDIEYIEPIDEMSWQKLRYRPHVARYGGEEIIIVPRDREISNAQLAGFDPGWFAYEVGERTKHCDDFPALVTSWSDGENGGWFRNLREESGFWGWFYKPMLDWQRAGDLALTQISINEYLDRFGWEGEVKVHPGAWNTDHHTGKDFVQWTGSLLQKRGIDELQRISKLYHDKRWAHAHNGNEQEGHDVLDQAYWYILRAETSCNFYWGSKWVHKAFDDLEQAERLIVAV</sequence>
<dbReference type="GO" id="GO:0003824">
    <property type="term" value="F:catalytic activity"/>
    <property type="evidence" value="ECO:0007669"/>
    <property type="project" value="InterPro"/>
</dbReference>
<feature type="domain" description="Glycoside hydrolase family 57 N-terminal" evidence="3">
    <location>
        <begin position="47"/>
        <end position="288"/>
    </location>
</feature>
<evidence type="ECO:0000313" key="5">
    <source>
        <dbReference type="Proteomes" id="UP001403385"/>
    </source>
</evidence>
<protein>
    <recommendedName>
        <fullName evidence="3">Glycoside hydrolase family 57 N-terminal domain-containing protein</fullName>
    </recommendedName>
</protein>
<dbReference type="InterPro" id="IPR011330">
    <property type="entry name" value="Glyco_hydro/deAcase_b/a-brl"/>
</dbReference>
<dbReference type="RefSeq" id="WP_346820862.1">
    <property type="nucleotide sequence ID" value="NZ_JBDKWZ010000004.1"/>
</dbReference>
<comment type="caution">
    <text evidence="4">The sequence shown here is derived from an EMBL/GenBank/DDBJ whole genome shotgun (WGS) entry which is preliminary data.</text>
</comment>